<comment type="caution">
    <text evidence="2">The sequence shown here is derived from an EMBL/GenBank/DDBJ whole genome shotgun (WGS) entry which is preliminary data.</text>
</comment>
<dbReference type="SUPFAM" id="SSF53474">
    <property type="entry name" value="alpha/beta-Hydrolases"/>
    <property type="match status" value="1"/>
</dbReference>
<organism evidence="2 3">
    <name type="scientific">Rhizoctonia solani</name>
    <dbReference type="NCBI Taxonomy" id="456999"/>
    <lineage>
        <taxon>Eukaryota</taxon>
        <taxon>Fungi</taxon>
        <taxon>Dikarya</taxon>
        <taxon>Basidiomycota</taxon>
        <taxon>Agaricomycotina</taxon>
        <taxon>Agaricomycetes</taxon>
        <taxon>Cantharellales</taxon>
        <taxon>Ceratobasidiaceae</taxon>
        <taxon>Rhizoctonia</taxon>
    </lineage>
</organism>
<protein>
    <recommendedName>
        <fullName evidence="1">Fungal lipase-type domain-containing protein</fullName>
    </recommendedName>
</protein>
<dbReference type="Pfam" id="PF01764">
    <property type="entry name" value="Lipase_3"/>
    <property type="match status" value="1"/>
</dbReference>
<accession>A0A8H3DGX0</accession>
<dbReference type="Gene3D" id="3.40.50.1820">
    <property type="entry name" value="alpha/beta hydrolase"/>
    <property type="match status" value="1"/>
</dbReference>
<gene>
    <name evidence="2" type="ORF">RDB_LOCUS171168</name>
</gene>
<evidence type="ECO:0000259" key="1">
    <source>
        <dbReference type="Pfam" id="PF01764"/>
    </source>
</evidence>
<proteinExistence type="predicted"/>
<evidence type="ECO:0000313" key="2">
    <source>
        <dbReference type="EMBL" id="CAE6525479.1"/>
    </source>
</evidence>
<dbReference type="Proteomes" id="UP000663843">
    <property type="component" value="Unassembled WGS sequence"/>
</dbReference>
<dbReference type="EMBL" id="CAJMWT010007447">
    <property type="protein sequence ID" value="CAE6525479.1"/>
    <property type="molecule type" value="Genomic_DNA"/>
</dbReference>
<evidence type="ECO:0000313" key="3">
    <source>
        <dbReference type="Proteomes" id="UP000663843"/>
    </source>
</evidence>
<dbReference type="GO" id="GO:0006629">
    <property type="term" value="P:lipid metabolic process"/>
    <property type="evidence" value="ECO:0007669"/>
    <property type="project" value="InterPro"/>
</dbReference>
<dbReference type="AlphaFoldDB" id="A0A8H3DGX0"/>
<dbReference type="InterPro" id="IPR029058">
    <property type="entry name" value="AB_hydrolase_fold"/>
</dbReference>
<reference evidence="2" key="1">
    <citation type="submission" date="2021-01" db="EMBL/GenBank/DDBJ databases">
        <authorList>
            <person name="Kaushik A."/>
        </authorList>
    </citation>
    <scope>NUCLEOTIDE SEQUENCE</scope>
    <source>
        <strain evidence="2">AG2-2IIIB</strain>
    </source>
</reference>
<dbReference type="InterPro" id="IPR002921">
    <property type="entry name" value="Fungal_lipase-type"/>
</dbReference>
<sequence length="448" mass="48854">MHVQVYILRSYPRTAYRIHHLCALNTTTDHSMATPNLNAHQQVFALSLMANIIQKSKGTQADLQKQVQEKLPLALLLLGGGWKVTWGPVVWKYKPDDKDSGPDHVWFVANNPSLKFSDGQKDTYVAAVAGTATDYNWATNNARVDKVVNFHTWLKDGISTPPKGETSTSPENCYISYGTALGVYRLASIKSPAASLGLTLPSYWASFSDSPDARVIITGHSLGGALSPSLAFGLLESGALSKFAQKNVLVYPTAGPTPGNLIFSKLFSDKFPKVPGLGYQVWNCNIVNSLDIVSQAWCTSEDASPAQNIGNIPTIYGEPAVWQVTLACIAAATIATLSGSLYIPIQASRFKGTAPASPPETIEDFLKEAKKQHIKEFIDLFQLPIPSTRVLSGEEDGIELMTDEEADSLEPVLQDLVNQIQKERSAAEHRNALDEFRSIDQLSDEFTA</sequence>
<name>A0A8H3DGX0_9AGAM</name>
<feature type="domain" description="Fungal lipase-type" evidence="1">
    <location>
        <begin position="207"/>
        <end position="295"/>
    </location>
</feature>